<protein>
    <submittedName>
        <fullName evidence="1">Uncharacterized protein</fullName>
    </submittedName>
</protein>
<keyword evidence="2" id="KW-1185">Reference proteome</keyword>
<name>A0A9W4XBN3_9ASCO</name>
<dbReference type="EMBL" id="CANTUO010000004">
    <property type="protein sequence ID" value="CAI5759662.1"/>
    <property type="molecule type" value="Genomic_DNA"/>
</dbReference>
<proteinExistence type="predicted"/>
<evidence type="ECO:0000313" key="1">
    <source>
        <dbReference type="EMBL" id="CAI5759662.1"/>
    </source>
</evidence>
<organism evidence="1 2">
    <name type="scientific">Candida verbasci</name>
    <dbReference type="NCBI Taxonomy" id="1227364"/>
    <lineage>
        <taxon>Eukaryota</taxon>
        <taxon>Fungi</taxon>
        <taxon>Dikarya</taxon>
        <taxon>Ascomycota</taxon>
        <taxon>Saccharomycotina</taxon>
        <taxon>Pichiomycetes</taxon>
        <taxon>Debaryomycetaceae</taxon>
        <taxon>Candida/Lodderomyces clade</taxon>
        <taxon>Candida</taxon>
    </lineage>
</organism>
<evidence type="ECO:0000313" key="2">
    <source>
        <dbReference type="Proteomes" id="UP001152885"/>
    </source>
</evidence>
<gene>
    <name evidence="1" type="ORF">CANVERA_P4173</name>
</gene>
<dbReference type="Proteomes" id="UP001152885">
    <property type="component" value="Unassembled WGS sequence"/>
</dbReference>
<accession>A0A9W4XBN3</accession>
<comment type="caution">
    <text evidence="1">The sequence shown here is derived from an EMBL/GenBank/DDBJ whole genome shotgun (WGS) entry which is preliminary data.</text>
</comment>
<dbReference type="AlphaFoldDB" id="A0A9W4XBN3"/>
<reference evidence="1" key="1">
    <citation type="submission" date="2022-12" db="EMBL/GenBank/DDBJ databases">
        <authorList>
            <person name="Brejova B."/>
        </authorList>
    </citation>
    <scope>NUCLEOTIDE SEQUENCE</scope>
</reference>
<sequence>MLRNSSFTPIDTLPKQSRLTRFINKFKRNKHQPKTKELITLNDNKKVFKSHSISFFPYPKESEPNNNINIIFSPSTLVEKPANTIDCIHDANENTSQNSLHSFWNSSFFKDSTRPPRIYSESQLTED</sequence>